<protein>
    <recommendedName>
        <fullName evidence="1">YitH/HolE acetyltransferase (GNAT) domain-containing protein</fullName>
    </recommendedName>
</protein>
<accession>A0A9D4E8G4</accession>
<reference evidence="2" key="1">
    <citation type="journal article" date="2019" name="bioRxiv">
        <title>The Genome of the Zebra Mussel, Dreissena polymorpha: A Resource for Invasive Species Research.</title>
        <authorList>
            <person name="McCartney M.A."/>
            <person name="Auch B."/>
            <person name="Kono T."/>
            <person name="Mallez S."/>
            <person name="Zhang Y."/>
            <person name="Obille A."/>
            <person name="Becker A."/>
            <person name="Abrahante J.E."/>
            <person name="Garbe J."/>
            <person name="Badalamenti J.P."/>
            <person name="Herman A."/>
            <person name="Mangelson H."/>
            <person name="Liachko I."/>
            <person name="Sullivan S."/>
            <person name="Sone E.D."/>
            <person name="Koren S."/>
            <person name="Silverstein K.A.T."/>
            <person name="Beckman K.B."/>
            <person name="Gohl D.M."/>
        </authorList>
    </citation>
    <scope>NUCLEOTIDE SEQUENCE</scope>
    <source>
        <strain evidence="2">Duluth1</strain>
        <tissue evidence="2">Whole animal</tissue>
    </source>
</reference>
<dbReference type="Proteomes" id="UP000828390">
    <property type="component" value="Unassembled WGS sequence"/>
</dbReference>
<reference evidence="2" key="2">
    <citation type="submission" date="2020-11" db="EMBL/GenBank/DDBJ databases">
        <authorList>
            <person name="McCartney M.A."/>
            <person name="Auch B."/>
            <person name="Kono T."/>
            <person name="Mallez S."/>
            <person name="Becker A."/>
            <person name="Gohl D.M."/>
            <person name="Silverstein K.A.T."/>
            <person name="Koren S."/>
            <person name="Bechman K.B."/>
            <person name="Herman A."/>
            <person name="Abrahante J.E."/>
            <person name="Garbe J."/>
        </authorList>
    </citation>
    <scope>NUCLEOTIDE SEQUENCE</scope>
    <source>
        <strain evidence="2">Duluth1</strain>
        <tissue evidence="2">Whole animal</tissue>
    </source>
</reference>
<evidence type="ECO:0000259" key="1">
    <source>
        <dbReference type="Pfam" id="PF18014"/>
    </source>
</evidence>
<keyword evidence="3" id="KW-1185">Reference proteome</keyword>
<dbReference type="PANTHER" id="PTHR47237">
    <property type="entry name" value="SLL0310 PROTEIN"/>
    <property type="match status" value="1"/>
</dbReference>
<sequence>MGDCYERNGFNFSTSKVAYYTVCVNEAMKKSVQSVFTCRDLTEDLWPMVMKYDRQVYPTLDRERILRAWFCAEGSRAMVAFRGNQVVGYGSIHEKPHQEYSLKNVFADDESVVEAILRELFKEVPEGRLAHFEKDEGKPMPKYLEHSVSRFDFTGIRMYNKYPLETIGDKMWLTSAAIL</sequence>
<evidence type="ECO:0000313" key="2">
    <source>
        <dbReference type="EMBL" id="KAH3775088.1"/>
    </source>
</evidence>
<dbReference type="AlphaFoldDB" id="A0A9D4E8G4"/>
<feature type="domain" description="YitH/HolE acetyltransferase (GNAT)" evidence="1">
    <location>
        <begin position="49"/>
        <end position="160"/>
    </location>
</feature>
<organism evidence="2 3">
    <name type="scientific">Dreissena polymorpha</name>
    <name type="common">Zebra mussel</name>
    <name type="synonym">Mytilus polymorpha</name>
    <dbReference type="NCBI Taxonomy" id="45954"/>
    <lineage>
        <taxon>Eukaryota</taxon>
        <taxon>Metazoa</taxon>
        <taxon>Spiralia</taxon>
        <taxon>Lophotrochozoa</taxon>
        <taxon>Mollusca</taxon>
        <taxon>Bivalvia</taxon>
        <taxon>Autobranchia</taxon>
        <taxon>Heteroconchia</taxon>
        <taxon>Euheterodonta</taxon>
        <taxon>Imparidentia</taxon>
        <taxon>Neoheterodontei</taxon>
        <taxon>Myida</taxon>
        <taxon>Dreissenoidea</taxon>
        <taxon>Dreissenidae</taxon>
        <taxon>Dreissena</taxon>
    </lineage>
</organism>
<evidence type="ECO:0000313" key="3">
    <source>
        <dbReference type="Proteomes" id="UP000828390"/>
    </source>
</evidence>
<dbReference type="InterPro" id="IPR016181">
    <property type="entry name" value="Acyl_CoA_acyltransferase"/>
</dbReference>
<name>A0A9D4E8G4_DREPO</name>
<dbReference type="EMBL" id="JAIWYP010000009">
    <property type="protein sequence ID" value="KAH3775088.1"/>
    <property type="molecule type" value="Genomic_DNA"/>
</dbReference>
<dbReference type="Gene3D" id="3.40.630.90">
    <property type="match status" value="1"/>
</dbReference>
<dbReference type="PANTHER" id="PTHR47237:SF1">
    <property type="entry name" value="SLL0310 PROTEIN"/>
    <property type="match status" value="1"/>
</dbReference>
<comment type="caution">
    <text evidence="2">The sequence shown here is derived from an EMBL/GenBank/DDBJ whole genome shotgun (WGS) entry which is preliminary data.</text>
</comment>
<dbReference type="Pfam" id="PF18014">
    <property type="entry name" value="Acetyltransf_18"/>
    <property type="match status" value="1"/>
</dbReference>
<dbReference type="SUPFAM" id="SSF55729">
    <property type="entry name" value="Acyl-CoA N-acyltransferases (Nat)"/>
    <property type="match status" value="1"/>
</dbReference>
<gene>
    <name evidence="2" type="ORF">DPMN_176484</name>
</gene>
<dbReference type="InterPro" id="IPR052729">
    <property type="entry name" value="Acyl/Acetyltrans_Enzymes"/>
</dbReference>
<proteinExistence type="predicted"/>
<dbReference type="InterPro" id="IPR041496">
    <property type="entry name" value="YitH/HolE_GNAT"/>
</dbReference>